<evidence type="ECO:0000259" key="14">
    <source>
        <dbReference type="PROSITE" id="PS50011"/>
    </source>
</evidence>
<keyword evidence="5" id="KW-0963">Cytoplasm</keyword>
<gene>
    <name evidence="15" type="ORF">DCAR_005251</name>
</gene>
<evidence type="ECO:0000256" key="10">
    <source>
        <dbReference type="ARBA" id="ARBA00022840"/>
    </source>
</evidence>
<evidence type="ECO:0000256" key="5">
    <source>
        <dbReference type="ARBA" id="ARBA00022490"/>
    </source>
</evidence>
<keyword evidence="7" id="KW-0808">Transferase</keyword>
<dbReference type="Gramene" id="KZN04414">
    <property type="protein sequence ID" value="KZN04414"/>
    <property type="gene ID" value="DCAR_005251"/>
</dbReference>
<dbReference type="GO" id="GO:0005737">
    <property type="term" value="C:cytoplasm"/>
    <property type="evidence" value="ECO:0007669"/>
    <property type="project" value="UniProtKB-SubCell"/>
</dbReference>
<reference evidence="15" key="1">
    <citation type="journal article" date="2016" name="Nat. Genet.">
        <title>A high-quality carrot genome assembly provides new insights into carotenoid accumulation and asterid genome evolution.</title>
        <authorList>
            <person name="Iorizzo M."/>
            <person name="Ellison S."/>
            <person name="Senalik D."/>
            <person name="Zeng P."/>
            <person name="Satapoomin P."/>
            <person name="Huang J."/>
            <person name="Bowman M."/>
            <person name="Iovene M."/>
            <person name="Sanseverino W."/>
            <person name="Cavagnaro P."/>
            <person name="Yildiz M."/>
            <person name="Macko-Podgorni A."/>
            <person name="Moranska E."/>
            <person name="Grzebelus E."/>
            <person name="Grzebelus D."/>
            <person name="Ashrafi H."/>
            <person name="Zheng Z."/>
            <person name="Cheng S."/>
            <person name="Spooner D."/>
            <person name="Van Deynze A."/>
            <person name="Simon P."/>
        </authorList>
    </citation>
    <scope>NUCLEOTIDE SEQUENCE [LARGE SCALE GENOMIC DNA]</scope>
    <source>
        <tissue evidence="15">Leaf</tissue>
    </source>
</reference>
<evidence type="ECO:0000256" key="2">
    <source>
        <dbReference type="ARBA" id="ARBA00004496"/>
    </source>
</evidence>
<evidence type="ECO:0000256" key="13">
    <source>
        <dbReference type="SAM" id="MobiDB-lite"/>
    </source>
</evidence>
<dbReference type="GO" id="GO:0000278">
    <property type="term" value="P:mitotic cell cycle"/>
    <property type="evidence" value="ECO:0007669"/>
    <property type="project" value="TreeGrafter"/>
</dbReference>
<dbReference type="AlphaFoldDB" id="A0A166CW45"/>
<dbReference type="Gene3D" id="3.30.200.20">
    <property type="entry name" value="Phosphorylase Kinase, domain 1"/>
    <property type="match status" value="2"/>
</dbReference>
<dbReference type="PANTHER" id="PTHR24419">
    <property type="entry name" value="INTERLEUKIN-1 RECEPTOR-ASSOCIATED KINASE"/>
    <property type="match status" value="1"/>
</dbReference>
<feature type="region of interest" description="Disordered" evidence="13">
    <location>
        <begin position="103"/>
        <end position="123"/>
    </location>
</feature>
<dbReference type="Pfam" id="PF12330">
    <property type="entry name" value="Haspin_kinase"/>
    <property type="match status" value="1"/>
</dbReference>
<protein>
    <recommendedName>
        <fullName evidence="3">non-specific serine/threonine protein kinase</fullName>
        <ecNumber evidence="3">2.7.11.1</ecNumber>
    </recommendedName>
</protein>
<keyword evidence="6" id="KW-0723">Serine/threonine-protein kinase</keyword>
<evidence type="ECO:0000256" key="12">
    <source>
        <dbReference type="ARBA" id="ARBA00048679"/>
    </source>
</evidence>
<comment type="catalytic activity">
    <reaction evidence="11">
        <text>L-threonyl-[protein] + ATP = O-phospho-L-threonyl-[protein] + ADP + H(+)</text>
        <dbReference type="Rhea" id="RHEA:46608"/>
        <dbReference type="Rhea" id="RHEA-COMP:11060"/>
        <dbReference type="Rhea" id="RHEA-COMP:11605"/>
        <dbReference type="ChEBI" id="CHEBI:15378"/>
        <dbReference type="ChEBI" id="CHEBI:30013"/>
        <dbReference type="ChEBI" id="CHEBI:30616"/>
        <dbReference type="ChEBI" id="CHEBI:61977"/>
        <dbReference type="ChEBI" id="CHEBI:456216"/>
        <dbReference type="EC" id="2.7.11.1"/>
    </reaction>
</comment>
<keyword evidence="9" id="KW-0418">Kinase</keyword>
<sequence length="588" mass="66178">MASRAGNDLWSEIIAEEENRDINCETKQSKQQPEVAVIYRRKNAVSNQSNDLLILTREKPNLGNENRVSWAQAPVKRVSWNRALSTRGRTSIAVAVFVDHAPQQKNQKKKTKPAIPRGKGLQPTNYDKERAYFEEVDSFELLEESPSPKNIWTKGVKSEDIVKTHLSSVLEKWLIRRRLNHSCGPSRSLSTILGTPRLLNEVPYICDYSSVRTPEKGSALICSSVPPIQECKFCLTGTSVSGNVIPSRKSNNALPSMTEGGCEGIADGVRNLSLASRPSSLFSHRCEDFAALLEFCGQSAPSTLSDVFSKYCDPKSIVKVGEGTYGEAFKAGKTVCKVVPFDGDLRVNGEVQKVCQGQYDNALIRAWEHWDNKHSSENDHPKEFPEDQCYIIFVQEHGGQDLESFVLLNFDEARSLLVQVTVALAVGEAAYEFEHRDLHWGNILLSRKDSATLQFNLEGKSLNIRTFGLLISIIDFTLSRINTGEDILFLDLSSDPELFEGPKGDKQSDTYRKMKEATEDCWEESFPKTNVLWLQYLVDILLLKKTFDRTSKDERELRSLKKRLNSYGSAKEATADPFFRELFVDNAL</sequence>
<dbReference type="PROSITE" id="PS50011">
    <property type="entry name" value="PROTEIN_KINASE_DOM"/>
    <property type="match status" value="1"/>
</dbReference>
<dbReference type="FunFam" id="1.10.510.10:FF:000401">
    <property type="entry name" value="serine/threonine-protein kinase haspin"/>
    <property type="match status" value="1"/>
</dbReference>
<evidence type="ECO:0000313" key="15">
    <source>
        <dbReference type="EMBL" id="KZN04414.1"/>
    </source>
</evidence>
<dbReference type="EC" id="2.7.11.1" evidence="3"/>
<evidence type="ECO:0000256" key="9">
    <source>
        <dbReference type="ARBA" id="ARBA00022777"/>
    </source>
</evidence>
<dbReference type="InterPro" id="IPR011009">
    <property type="entry name" value="Kinase-like_dom_sf"/>
</dbReference>
<evidence type="ECO:0000256" key="7">
    <source>
        <dbReference type="ARBA" id="ARBA00022679"/>
    </source>
</evidence>
<proteinExistence type="predicted"/>
<evidence type="ECO:0000256" key="4">
    <source>
        <dbReference type="ARBA" id="ARBA00022454"/>
    </source>
</evidence>
<dbReference type="PANTHER" id="PTHR24419:SF18">
    <property type="entry name" value="SERINE_THREONINE-PROTEIN KINASE HASPIN"/>
    <property type="match status" value="1"/>
</dbReference>
<evidence type="ECO:0000256" key="11">
    <source>
        <dbReference type="ARBA" id="ARBA00047899"/>
    </source>
</evidence>
<comment type="subcellular location">
    <subcellularLocation>
        <location evidence="1">Chromosome</location>
    </subcellularLocation>
    <subcellularLocation>
        <location evidence="2">Cytoplasm</location>
    </subcellularLocation>
</comment>
<keyword evidence="4" id="KW-0158">Chromosome</keyword>
<dbReference type="SMART" id="SM01331">
    <property type="entry name" value="DUF3635"/>
    <property type="match status" value="1"/>
</dbReference>
<dbReference type="Gene3D" id="1.10.510.10">
    <property type="entry name" value="Transferase(Phosphotransferase) domain 1"/>
    <property type="match status" value="1"/>
</dbReference>
<comment type="caution">
    <text evidence="15">The sequence shown here is derived from an EMBL/GenBank/DDBJ whole genome shotgun (WGS) entry which is preliminary data.</text>
</comment>
<evidence type="ECO:0000256" key="8">
    <source>
        <dbReference type="ARBA" id="ARBA00022741"/>
    </source>
</evidence>
<keyword evidence="8" id="KW-0547">Nucleotide-binding</keyword>
<evidence type="ECO:0000256" key="6">
    <source>
        <dbReference type="ARBA" id="ARBA00022527"/>
    </source>
</evidence>
<evidence type="ECO:0000256" key="1">
    <source>
        <dbReference type="ARBA" id="ARBA00004286"/>
    </source>
</evidence>
<accession>A0A166CW45</accession>
<dbReference type="GO" id="GO:0005634">
    <property type="term" value="C:nucleus"/>
    <property type="evidence" value="ECO:0007669"/>
    <property type="project" value="TreeGrafter"/>
</dbReference>
<dbReference type="SUPFAM" id="SSF56112">
    <property type="entry name" value="Protein kinase-like (PK-like)"/>
    <property type="match status" value="1"/>
</dbReference>
<dbReference type="STRING" id="79200.A0A166CW45"/>
<feature type="domain" description="Protein kinase" evidence="14">
    <location>
        <begin position="314"/>
        <end position="588"/>
    </location>
</feature>
<evidence type="ECO:0000256" key="3">
    <source>
        <dbReference type="ARBA" id="ARBA00012513"/>
    </source>
</evidence>
<dbReference type="OMA" id="DYWEGSF"/>
<dbReference type="GO" id="GO:0035556">
    <property type="term" value="P:intracellular signal transduction"/>
    <property type="evidence" value="ECO:0007669"/>
    <property type="project" value="TreeGrafter"/>
</dbReference>
<name>A0A166CW45_DAUCS</name>
<dbReference type="InterPro" id="IPR024604">
    <property type="entry name" value="GSG2_C"/>
</dbReference>
<dbReference type="InterPro" id="IPR000719">
    <property type="entry name" value="Prot_kinase_dom"/>
</dbReference>
<dbReference type="EMBL" id="LNRQ01000002">
    <property type="protein sequence ID" value="KZN04414.1"/>
    <property type="molecule type" value="Genomic_DNA"/>
</dbReference>
<dbReference type="SMART" id="SM00220">
    <property type="entry name" value="S_TKc"/>
    <property type="match status" value="1"/>
</dbReference>
<keyword evidence="10" id="KW-0067">ATP-binding</keyword>
<comment type="catalytic activity">
    <reaction evidence="12">
        <text>L-seryl-[protein] + ATP = O-phospho-L-seryl-[protein] + ADP + H(+)</text>
        <dbReference type="Rhea" id="RHEA:17989"/>
        <dbReference type="Rhea" id="RHEA-COMP:9863"/>
        <dbReference type="Rhea" id="RHEA-COMP:11604"/>
        <dbReference type="ChEBI" id="CHEBI:15378"/>
        <dbReference type="ChEBI" id="CHEBI:29999"/>
        <dbReference type="ChEBI" id="CHEBI:30616"/>
        <dbReference type="ChEBI" id="CHEBI:83421"/>
        <dbReference type="ChEBI" id="CHEBI:456216"/>
        <dbReference type="EC" id="2.7.11.1"/>
    </reaction>
</comment>
<dbReference type="GO" id="GO:0072354">
    <property type="term" value="F:histone H3T3 kinase activity"/>
    <property type="evidence" value="ECO:0007669"/>
    <property type="project" value="TreeGrafter"/>
</dbReference>
<organism evidence="15">
    <name type="scientific">Daucus carota subsp. sativus</name>
    <name type="common">Carrot</name>
    <dbReference type="NCBI Taxonomy" id="79200"/>
    <lineage>
        <taxon>Eukaryota</taxon>
        <taxon>Viridiplantae</taxon>
        <taxon>Streptophyta</taxon>
        <taxon>Embryophyta</taxon>
        <taxon>Tracheophyta</taxon>
        <taxon>Spermatophyta</taxon>
        <taxon>Magnoliopsida</taxon>
        <taxon>eudicotyledons</taxon>
        <taxon>Gunneridae</taxon>
        <taxon>Pentapetalae</taxon>
        <taxon>asterids</taxon>
        <taxon>campanulids</taxon>
        <taxon>Apiales</taxon>
        <taxon>Apiaceae</taxon>
        <taxon>Apioideae</taxon>
        <taxon>Scandiceae</taxon>
        <taxon>Daucinae</taxon>
        <taxon>Daucus</taxon>
        <taxon>Daucus sect. Daucus</taxon>
    </lineage>
</organism>
<dbReference type="GO" id="GO:0005524">
    <property type="term" value="F:ATP binding"/>
    <property type="evidence" value="ECO:0007669"/>
    <property type="project" value="UniProtKB-KW"/>
</dbReference>
<dbReference type="GO" id="GO:0005694">
    <property type="term" value="C:chromosome"/>
    <property type="evidence" value="ECO:0007669"/>
    <property type="project" value="UniProtKB-SubCell"/>
</dbReference>